<evidence type="ECO:0000256" key="4">
    <source>
        <dbReference type="ARBA" id="ARBA00022692"/>
    </source>
</evidence>
<comment type="caution">
    <text evidence="13">The sequence shown here is derived from an EMBL/GenBank/DDBJ whole genome shotgun (WGS) entry which is preliminary data.</text>
</comment>
<feature type="transmembrane region" description="Helical" evidence="10">
    <location>
        <begin position="58"/>
        <end position="77"/>
    </location>
</feature>
<dbReference type="Pfam" id="PF00664">
    <property type="entry name" value="ABC_membrane"/>
    <property type="match status" value="1"/>
</dbReference>
<keyword evidence="9 10" id="KW-0472">Membrane</keyword>
<accession>A0A660KTQ4</accession>
<dbReference type="FunFam" id="3.40.50.300:FF:000299">
    <property type="entry name" value="ABC transporter ATP-binding protein/permease"/>
    <property type="match status" value="1"/>
</dbReference>
<keyword evidence="8 10" id="KW-1133">Transmembrane helix</keyword>
<dbReference type="PROSITE" id="PS50893">
    <property type="entry name" value="ABC_TRANSPORTER_2"/>
    <property type="match status" value="1"/>
</dbReference>
<dbReference type="InterPro" id="IPR011527">
    <property type="entry name" value="ABC1_TM_dom"/>
</dbReference>
<evidence type="ECO:0000256" key="3">
    <source>
        <dbReference type="ARBA" id="ARBA00022475"/>
    </source>
</evidence>
<evidence type="ECO:0000256" key="8">
    <source>
        <dbReference type="ARBA" id="ARBA00022989"/>
    </source>
</evidence>
<evidence type="ECO:0000313" key="14">
    <source>
        <dbReference type="Proteomes" id="UP000267019"/>
    </source>
</evidence>
<dbReference type="GO" id="GO:0005886">
    <property type="term" value="C:plasma membrane"/>
    <property type="evidence" value="ECO:0007669"/>
    <property type="project" value="UniProtKB-SubCell"/>
</dbReference>
<dbReference type="GO" id="GO:0016887">
    <property type="term" value="F:ATP hydrolysis activity"/>
    <property type="evidence" value="ECO:0007669"/>
    <property type="project" value="InterPro"/>
</dbReference>
<organism evidence="13 14">
    <name type="scientific">Brockia lithotrophica</name>
    <dbReference type="NCBI Taxonomy" id="933949"/>
    <lineage>
        <taxon>Bacteria</taxon>
        <taxon>Bacillati</taxon>
        <taxon>Bacillota</taxon>
        <taxon>Bacilli</taxon>
        <taxon>Bacillales</taxon>
        <taxon>Bacillales Family X. Incertae Sedis</taxon>
        <taxon>Brockia</taxon>
    </lineage>
</organism>
<sequence>MRALVRLGAYLRRERRMLGAGLGFLLLATGFDVAGPVLVRVALDRYVAPGNFDPAPLFALAVLYLATLAASGLFHYLQYLRLGEVALRVILHLRRELLAKAFRLPWAAFRRRPPGELVSRILSDTEALKEFLLFALGYLVYSAVYLSGVLAAMFFLDRRLALFLVALLPLLGFVFWLYGSLLIPLYRRVRAQTAEVSAFLQDALGGLAVVRAFRLEERFLSDFRERVESLRRELSRQVVLHALLGRPLIDLIALATLAGIVAFFGTASLRGTVEVGVLYAFLTYVGRLFEPIAETVAQMAVVQHAAAASERVFAYLDEREEESGREEEGDGQSARRLPAETPFGARSAAHVRFADVWFTYDGATWALRGIDVELSPGSFVVVVGRTGSGKSTFLRLLLRLYAPTRGQIYLDGVPLAALSEEEFVRRIALVEQEPVLFAGDLAFNVRLYDARPERDVERVLRRVGLGDLLDRLPNGLFTPVGEAGSRLSSGERHLLALARALLRDPALLLLDEVTAHLDAWTEERILRVLQEERGRRTIVAVVHRLRLAEAADEILVLDEGRVVERGTHAELLARKGRYAALYATRKIEDLEEFQEGALS</sequence>
<dbReference type="GO" id="GO:0005524">
    <property type="term" value="F:ATP binding"/>
    <property type="evidence" value="ECO:0007669"/>
    <property type="project" value="UniProtKB-KW"/>
</dbReference>
<dbReference type="InterPro" id="IPR039421">
    <property type="entry name" value="Type_1_exporter"/>
</dbReference>
<feature type="transmembrane region" description="Helical" evidence="10">
    <location>
        <begin position="131"/>
        <end position="155"/>
    </location>
</feature>
<evidence type="ECO:0000256" key="7">
    <source>
        <dbReference type="ARBA" id="ARBA00022840"/>
    </source>
</evidence>
<reference evidence="13 14" key="1">
    <citation type="submission" date="2018-10" db="EMBL/GenBank/DDBJ databases">
        <title>Genomic Encyclopedia of Type Strains, Phase IV (KMG-IV): sequencing the most valuable type-strain genomes for metagenomic binning, comparative biology and taxonomic classification.</title>
        <authorList>
            <person name="Goeker M."/>
        </authorList>
    </citation>
    <scope>NUCLEOTIDE SEQUENCE [LARGE SCALE GENOMIC DNA]</scope>
    <source>
        <strain evidence="13 14">DSM 22653</strain>
    </source>
</reference>
<dbReference type="Gene3D" id="3.40.50.300">
    <property type="entry name" value="P-loop containing nucleotide triphosphate hydrolases"/>
    <property type="match status" value="1"/>
</dbReference>
<dbReference type="SMART" id="SM00382">
    <property type="entry name" value="AAA"/>
    <property type="match status" value="1"/>
</dbReference>
<evidence type="ECO:0000256" key="1">
    <source>
        <dbReference type="ARBA" id="ARBA00004651"/>
    </source>
</evidence>
<evidence type="ECO:0000259" key="12">
    <source>
        <dbReference type="PROSITE" id="PS50929"/>
    </source>
</evidence>
<keyword evidence="3" id="KW-1003">Cell membrane</keyword>
<dbReference type="SUPFAM" id="SSF90123">
    <property type="entry name" value="ABC transporter transmembrane region"/>
    <property type="match status" value="1"/>
</dbReference>
<feature type="transmembrane region" description="Helical" evidence="10">
    <location>
        <begin position="161"/>
        <end position="183"/>
    </location>
</feature>
<keyword evidence="2" id="KW-0813">Transport</keyword>
<dbReference type="InterPro" id="IPR027417">
    <property type="entry name" value="P-loop_NTPase"/>
</dbReference>
<dbReference type="Proteomes" id="UP000267019">
    <property type="component" value="Unassembled WGS sequence"/>
</dbReference>
<keyword evidence="6" id="KW-0788">Thiol protease</keyword>
<dbReference type="Gene3D" id="1.20.1560.10">
    <property type="entry name" value="ABC transporter type 1, transmembrane domain"/>
    <property type="match status" value="1"/>
</dbReference>
<evidence type="ECO:0000256" key="6">
    <source>
        <dbReference type="ARBA" id="ARBA00022807"/>
    </source>
</evidence>
<gene>
    <name evidence="13" type="ORF">C7438_1333</name>
</gene>
<dbReference type="PROSITE" id="PS50929">
    <property type="entry name" value="ABC_TM1F"/>
    <property type="match status" value="1"/>
</dbReference>
<evidence type="ECO:0000256" key="9">
    <source>
        <dbReference type="ARBA" id="ARBA00023136"/>
    </source>
</evidence>
<protein>
    <submittedName>
        <fullName evidence="13">ATP-binding cassette subfamily B protein</fullName>
    </submittedName>
</protein>
<name>A0A660KTQ4_9BACL</name>
<dbReference type="SUPFAM" id="SSF52540">
    <property type="entry name" value="P-loop containing nucleoside triphosphate hydrolases"/>
    <property type="match status" value="1"/>
</dbReference>
<feature type="transmembrane region" description="Helical" evidence="10">
    <location>
        <begin position="238"/>
        <end position="264"/>
    </location>
</feature>
<feature type="domain" description="ABC transmembrane type-1" evidence="12">
    <location>
        <begin position="20"/>
        <end position="304"/>
    </location>
</feature>
<keyword evidence="14" id="KW-1185">Reference proteome</keyword>
<dbReference type="CDD" id="cd18544">
    <property type="entry name" value="ABC_6TM_TmrA_like"/>
    <property type="match status" value="1"/>
</dbReference>
<dbReference type="PANTHER" id="PTHR24221:SF654">
    <property type="entry name" value="ATP-BINDING CASSETTE SUB-FAMILY B MEMBER 6"/>
    <property type="match status" value="1"/>
</dbReference>
<keyword evidence="5" id="KW-0547">Nucleotide-binding</keyword>
<evidence type="ECO:0000259" key="11">
    <source>
        <dbReference type="PROSITE" id="PS50893"/>
    </source>
</evidence>
<dbReference type="GO" id="GO:0140359">
    <property type="term" value="F:ABC-type transporter activity"/>
    <property type="evidence" value="ECO:0007669"/>
    <property type="project" value="InterPro"/>
</dbReference>
<evidence type="ECO:0000256" key="2">
    <source>
        <dbReference type="ARBA" id="ARBA00022448"/>
    </source>
</evidence>
<feature type="domain" description="ABC transporter" evidence="11">
    <location>
        <begin position="351"/>
        <end position="584"/>
    </location>
</feature>
<dbReference type="EMBL" id="RBIJ01000004">
    <property type="protein sequence ID" value="RKQ84156.1"/>
    <property type="molecule type" value="Genomic_DNA"/>
</dbReference>
<proteinExistence type="predicted"/>
<evidence type="ECO:0000313" key="13">
    <source>
        <dbReference type="EMBL" id="RKQ84156.1"/>
    </source>
</evidence>
<dbReference type="InterPro" id="IPR003593">
    <property type="entry name" value="AAA+_ATPase"/>
</dbReference>
<keyword evidence="6" id="KW-0378">Hydrolase</keyword>
<dbReference type="InterPro" id="IPR036640">
    <property type="entry name" value="ABC1_TM_sf"/>
</dbReference>
<evidence type="ECO:0000256" key="5">
    <source>
        <dbReference type="ARBA" id="ARBA00022741"/>
    </source>
</evidence>
<dbReference type="GO" id="GO:0034040">
    <property type="term" value="F:ATPase-coupled lipid transmembrane transporter activity"/>
    <property type="evidence" value="ECO:0007669"/>
    <property type="project" value="TreeGrafter"/>
</dbReference>
<dbReference type="InterPro" id="IPR003439">
    <property type="entry name" value="ABC_transporter-like_ATP-bd"/>
</dbReference>
<keyword evidence="6" id="KW-0645">Protease</keyword>
<dbReference type="Pfam" id="PF00005">
    <property type="entry name" value="ABC_tran"/>
    <property type="match status" value="1"/>
</dbReference>
<dbReference type="PANTHER" id="PTHR24221">
    <property type="entry name" value="ATP-BINDING CASSETTE SUB-FAMILY B"/>
    <property type="match status" value="1"/>
</dbReference>
<evidence type="ECO:0000256" key="10">
    <source>
        <dbReference type="SAM" id="Phobius"/>
    </source>
</evidence>
<keyword evidence="7 13" id="KW-0067">ATP-binding</keyword>
<dbReference type="AlphaFoldDB" id="A0A660KTQ4"/>
<dbReference type="GO" id="GO:0008234">
    <property type="term" value="F:cysteine-type peptidase activity"/>
    <property type="evidence" value="ECO:0007669"/>
    <property type="project" value="UniProtKB-KW"/>
</dbReference>
<dbReference type="RefSeq" id="WP_147402009.1">
    <property type="nucleotide sequence ID" value="NZ_RBIJ01000004.1"/>
</dbReference>
<keyword evidence="4 10" id="KW-0812">Transmembrane</keyword>
<comment type="subcellular location">
    <subcellularLocation>
        <location evidence="1">Cell membrane</location>
        <topology evidence="1">Multi-pass membrane protein</topology>
    </subcellularLocation>
</comment>
<dbReference type="OrthoDB" id="9762517at2"/>